<feature type="compositionally biased region" description="Polar residues" evidence="1">
    <location>
        <begin position="1"/>
        <end position="10"/>
    </location>
</feature>
<accession>A0A2U3JW21</accession>
<sequence>MARQATFTQVSGKSSASGGKAEDGQPHRPIPHASSAKSFSPLRVLRGWWWRSKLRVLLPEIGSLIHRIRWVLEIREWEHRGYQGPLPLGYLWHETPQAEISKRAYIRYMQQKMTHLYPFLTIVDWLLLEHVWFAGWEYGGRIDTGQNQQELQDRSWVYPDGGNSSLPPATHQSTKRDRPDPLP</sequence>
<dbReference type="Proteomes" id="UP000238701">
    <property type="component" value="Unassembled WGS sequence"/>
</dbReference>
<feature type="region of interest" description="Disordered" evidence="1">
    <location>
        <begin position="1"/>
        <end position="34"/>
    </location>
</feature>
<name>A0A2U3JW21_9BACT</name>
<dbReference type="EMBL" id="OMOD01000002">
    <property type="protein sequence ID" value="SPF31622.1"/>
    <property type="molecule type" value="Genomic_DNA"/>
</dbReference>
<organism evidence="2 3">
    <name type="scientific">Candidatus Sulfotelmatobacter kueseliae</name>
    <dbReference type="NCBI Taxonomy" id="2042962"/>
    <lineage>
        <taxon>Bacteria</taxon>
        <taxon>Pseudomonadati</taxon>
        <taxon>Acidobacteriota</taxon>
        <taxon>Terriglobia</taxon>
        <taxon>Terriglobales</taxon>
        <taxon>Candidatus Korobacteraceae</taxon>
        <taxon>Candidatus Sulfotelmatobacter</taxon>
    </lineage>
</organism>
<gene>
    <name evidence="2" type="ORF">SBA1_100078</name>
</gene>
<feature type="compositionally biased region" description="Basic and acidic residues" evidence="1">
    <location>
        <begin position="174"/>
        <end position="183"/>
    </location>
</feature>
<feature type="compositionally biased region" description="Polar residues" evidence="1">
    <location>
        <begin position="162"/>
        <end position="172"/>
    </location>
</feature>
<protein>
    <submittedName>
        <fullName evidence="2">Uncharacterized protein</fullName>
    </submittedName>
</protein>
<dbReference type="AlphaFoldDB" id="A0A2U3JW21"/>
<proteinExistence type="predicted"/>
<feature type="region of interest" description="Disordered" evidence="1">
    <location>
        <begin position="154"/>
        <end position="183"/>
    </location>
</feature>
<evidence type="ECO:0000256" key="1">
    <source>
        <dbReference type="SAM" id="MobiDB-lite"/>
    </source>
</evidence>
<reference evidence="3" key="1">
    <citation type="submission" date="2018-02" db="EMBL/GenBank/DDBJ databases">
        <authorList>
            <person name="Hausmann B."/>
        </authorList>
    </citation>
    <scope>NUCLEOTIDE SEQUENCE [LARGE SCALE GENOMIC DNA]</scope>
    <source>
        <strain evidence="3">Peat soil MAG SbA1</strain>
    </source>
</reference>
<evidence type="ECO:0000313" key="2">
    <source>
        <dbReference type="EMBL" id="SPF31622.1"/>
    </source>
</evidence>
<evidence type="ECO:0000313" key="3">
    <source>
        <dbReference type="Proteomes" id="UP000238701"/>
    </source>
</evidence>